<dbReference type="EMBL" id="BPQP01000065">
    <property type="protein sequence ID" value="GJD96650.1"/>
    <property type="molecule type" value="Genomic_DNA"/>
</dbReference>
<evidence type="ECO:0000259" key="3">
    <source>
        <dbReference type="Pfam" id="PF01370"/>
    </source>
</evidence>
<keyword evidence="5" id="KW-1185">Reference proteome</keyword>
<name>A0ABQ4S0K3_9HYPH</name>
<dbReference type="SUPFAM" id="SSF51735">
    <property type="entry name" value="NAD(P)-binding Rossmann-fold domains"/>
    <property type="match status" value="1"/>
</dbReference>
<evidence type="ECO:0000256" key="1">
    <source>
        <dbReference type="ARBA" id="ARBA00005125"/>
    </source>
</evidence>
<reference evidence="4" key="1">
    <citation type="journal article" date="2021" name="Front. Microbiol.">
        <title>Comprehensive Comparative Genomics and Phenotyping of Methylobacterium Species.</title>
        <authorList>
            <person name="Alessa O."/>
            <person name="Ogura Y."/>
            <person name="Fujitani Y."/>
            <person name="Takami H."/>
            <person name="Hayashi T."/>
            <person name="Sahin N."/>
            <person name="Tani A."/>
        </authorList>
    </citation>
    <scope>NUCLEOTIDE SEQUENCE</scope>
    <source>
        <strain evidence="4">DSM 19015</strain>
    </source>
</reference>
<dbReference type="Gene3D" id="3.40.50.720">
    <property type="entry name" value="NAD(P)-binding Rossmann-like Domain"/>
    <property type="match status" value="1"/>
</dbReference>
<evidence type="ECO:0000313" key="5">
    <source>
        <dbReference type="Proteomes" id="UP001055125"/>
    </source>
</evidence>
<dbReference type="Pfam" id="PF01370">
    <property type="entry name" value="Epimerase"/>
    <property type="match status" value="1"/>
</dbReference>
<organism evidence="4 5">
    <name type="scientific">Methylobacterium iners</name>
    <dbReference type="NCBI Taxonomy" id="418707"/>
    <lineage>
        <taxon>Bacteria</taxon>
        <taxon>Pseudomonadati</taxon>
        <taxon>Pseudomonadota</taxon>
        <taxon>Alphaproteobacteria</taxon>
        <taxon>Hyphomicrobiales</taxon>
        <taxon>Methylobacteriaceae</taxon>
        <taxon>Methylobacterium</taxon>
    </lineage>
</organism>
<dbReference type="Proteomes" id="UP001055125">
    <property type="component" value="Unassembled WGS sequence"/>
</dbReference>
<proteinExistence type="inferred from homology"/>
<dbReference type="InterPro" id="IPR001509">
    <property type="entry name" value="Epimerase_deHydtase"/>
</dbReference>
<comment type="similarity">
    <text evidence="2">Belongs to the NAD(P)-dependent epimerase/dehydratase family.</text>
</comment>
<dbReference type="InterPro" id="IPR036291">
    <property type="entry name" value="NAD(P)-bd_dom_sf"/>
</dbReference>
<reference evidence="4" key="2">
    <citation type="submission" date="2021-08" db="EMBL/GenBank/DDBJ databases">
        <authorList>
            <person name="Tani A."/>
            <person name="Ola A."/>
            <person name="Ogura Y."/>
            <person name="Katsura K."/>
            <person name="Hayashi T."/>
        </authorList>
    </citation>
    <scope>NUCLEOTIDE SEQUENCE</scope>
    <source>
        <strain evidence="4">DSM 19015</strain>
    </source>
</reference>
<dbReference type="PANTHER" id="PTHR43000">
    <property type="entry name" value="DTDP-D-GLUCOSE 4,6-DEHYDRATASE-RELATED"/>
    <property type="match status" value="1"/>
</dbReference>
<evidence type="ECO:0000256" key="2">
    <source>
        <dbReference type="ARBA" id="ARBA00007637"/>
    </source>
</evidence>
<sequence>MTSRHLILGGCGFIGRHVANRLALNGDTVTLVDRNAPAFILPSEASTRVNWRQAELDAPNWDDLVAQADVVHHYAWDSIPASANKDPGGDLSRNVRPTINLLDALVRRGSGTLIFASSGGTVYGNILQLPISEDHAIRPVTAYGTGKATAELYLQLYRQMHGVDCRIARIANPYGAGQNVARGLGAVTTFIDKALKNEPISIFGDGEVVRDYIHISDVAICLAEIAKAPISDEYIFNVGSGLGTSLNQLVEHLEAGIGRRITVQRLVGRSFDVSANVLSVERIKRVYGWSPRLTLREGMRLTLSNLAEGREFPDSY</sequence>
<dbReference type="Gene3D" id="3.90.25.10">
    <property type="entry name" value="UDP-galactose 4-epimerase, domain 1"/>
    <property type="match status" value="1"/>
</dbReference>
<feature type="domain" description="NAD-dependent epimerase/dehydratase" evidence="3">
    <location>
        <begin position="6"/>
        <end position="239"/>
    </location>
</feature>
<comment type="caution">
    <text evidence="4">The sequence shown here is derived from an EMBL/GenBank/DDBJ whole genome shotgun (WGS) entry which is preliminary data.</text>
</comment>
<accession>A0ABQ4S0K3</accession>
<gene>
    <name evidence="4" type="primary">fcf1</name>
    <name evidence="4" type="ORF">OCOJLMKI_3873</name>
</gene>
<dbReference type="RefSeq" id="WP_238245741.1">
    <property type="nucleotide sequence ID" value="NZ_BPQP01000065.1"/>
</dbReference>
<evidence type="ECO:0000313" key="4">
    <source>
        <dbReference type="EMBL" id="GJD96650.1"/>
    </source>
</evidence>
<protein>
    <submittedName>
        <fullName evidence="4">dTDP-4-dehydro-6-deoxyglucose reductase</fullName>
    </submittedName>
</protein>
<comment type="pathway">
    <text evidence="1">Bacterial outer membrane biogenesis; LPS O-antigen biosynthesis.</text>
</comment>